<reference evidence="3" key="1">
    <citation type="submission" date="2020-04" db="EMBL/GenBank/DDBJ databases">
        <authorList>
            <person name="Alioto T."/>
            <person name="Alioto T."/>
            <person name="Gomez Garrido J."/>
        </authorList>
    </citation>
    <scope>NUCLEOTIDE SEQUENCE</scope>
    <source>
        <strain evidence="3">A484AB</strain>
    </source>
</reference>
<evidence type="ECO:0000313" key="4">
    <source>
        <dbReference type="Proteomes" id="UP001152795"/>
    </source>
</evidence>
<gene>
    <name evidence="3" type="ORF">PACLA_8A053184</name>
</gene>
<dbReference type="Proteomes" id="UP001152795">
    <property type="component" value="Unassembled WGS sequence"/>
</dbReference>
<feature type="transmembrane region" description="Helical" evidence="2">
    <location>
        <begin position="318"/>
        <end position="340"/>
    </location>
</feature>
<keyword evidence="2" id="KW-0472">Membrane</keyword>
<evidence type="ECO:0000256" key="2">
    <source>
        <dbReference type="SAM" id="Phobius"/>
    </source>
</evidence>
<feature type="transmembrane region" description="Helical" evidence="2">
    <location>
        <begin position="256"/>
        <end position="275"/>
    </location>
</feature>
<keyword evidence="2" id="KW-0812">Transmembrane</keyword>
<protein>
    <submittedName>
        <fullName evidence="3">Uncharacterized protein</fullName>
    </submittedName>
</protein>
<keyword evidence="2" id="KW-1133">Transmembrane helix</keyword>
<feature type="region of interest" description="Disordered" evidence="1">
    <location>
        <begin position="183"/>
        <end position="208"/>
    </location>
</feature>
<sequence length="654" mass="76039">MESSNGTRENINAQRLNQDFVVVDGCSDPTNVEDVVVRMAVPGRPMWHFIDEGEEVELYVTFADGVVGIPCTNSQSKDNGESYKVDLAGEEVCLKSLMSFKINHSTMFKATSRVTSTRSHALQAGQPVPFSLQYMKAETGDTVHEVEKVTDPNMPVYYQPVWKKLLERDDNLKQRINQLDGNGVKLYTHSGQPESSSGHPDSDHSGEAKPLLQRHYSRPETPKQLADDDYFLYYTRKACKPFFDSQNPFLKFVRELMVSPLTNFTGLSLYFQLYLVEIFHVKFFTKLGHYLCMPFIVLFTATWFAQWRLIGYYKIDDVSVFIVNGTLLFVCFLQAWYIIWGCLYKMPLFGIFMVWPLFFMYMLSNMLFQIIVINSFRLDESRMTAETIWGQNSSHWYDAITLAHFGVVWYLNPLLWALIFGALQAFSHICEDKLPPRVSQTAHWLDMTTILKRNGYVHFALILLSQTVFGTLNELFASPRLLPLLLLRLCYSLGYQEKQWVKFHMLVQECLKFGDPAIDYIGRGGASWPKEFRKWKPDNLDDKIKTIERSLTQELKENLKDPAFLQNKDLFTKELQQYVMLRHRLTKYKVQVEAYGPFTPREKVPGILDYNDTVMMNDFPENPAFRMFLDEARSHFAEMEYNFVEECKLNRVLL</sequence>
<organism evidence="3 4">
    <name type="scientific">Paramuricea clavata</name>
    <name type="common">Red gorgonian</name>
    <name type="synonym">Violescent sea-whip</name>
    <dbReference type="NCBI Taxonomy" id="317549"/>
    <lineage>
        <taxon>Eukaryota</taxon>
        <taxon>Metazoa</taxon>
        <taxon>Cnidaria</taxon>
        <taxon>Anthozoa</taxon>
        <taxon>Octocorallia</taxon>
        <taxon>Malacalcyonacea</taxon>
        <taxon>Plexauridae</taxon>
        <taxon>Paramuricea</taxon>
    </lineage>
</organism>
<feature type="transmembrane region" description="Helical" evidence="2">
    <location>
        <begin position="287"/>
        <end position="306"/>
    </location>
</feature>
<accession>A0A7D9HJA3</accession>
<proteinExistence type="predicted"/>
<feature type="transmembrane region" description="Helical" evidence="2">
    <location>
        <begin position="456"/>
        <end position="476"/>
    </location>
</feature>
<comment type="caution">
    <text evidence="3">The sequence shown here is derived from an EMBL/GenBank/DDBJ whole genome shotgun (WGS) entry which is preliminary data.</text>
</comment>
<evidence type="ECO:0000256" key="1">
    <source>
        <dbReference type="SAM" id="MobiDB-lite"/>
    </source>
</evidence>
<keyword evidence="4" id="KW-1185">Reference proteome</keyword>
<name>A0A7D9HJA3_PARCT</name>
<dbReference type="AlphaFoldDB" id="A0A7D9HJA3"/>
<feature type="transmembrane region" description="Helical" evidence="2">
    <location>
        <begin position="396"/>
        <end position="419"/>
    </location>
</feature>
<dbReference type="EMBL" id="CACRXK020000677">
    <property type="protein sequence ID" value="CAB3983938.1"/>
    <property type="molecule type" value="Genomic_DNA"/>
</dbReference>
<feature type="transmembrane region" description="Helical" evidence="2">
    <location>
        <begin position="352"/>
        <end position="376"/>
    </location>
</feature>
<evidence type="ECO:0000313" key="3">
    <source>
        <dbReference type="EMBL" id="CAB3983938.1"/>
    </source>
</evidence>
<dbReference type="OrthoDB" id="5953878at2759"/>